<dbReference type="AlphaFoldDB" id="A0A1F5AY90"/>
<name>A0A1F5AY90_9BACT</name>
<accession>A0A1F5AY90</accession>
<keyword evidence="1" id="KW-1133">Transmembrane helix</keyword>
<evidence type="ECO:0000313" key="3">
    <source>
        <dbReference type="Proteomes" id="UP000176639"/>
    </source>
</evidence>
<comment type="caution">
    <text evidence="2">The sequence shown here is derived from an EMBL/GenBank/DDBJ whole genome shotgun (WGS) entry which is preliminary data.</text>
</comment>
<dbReference type="EMBL" id="MEYI01000044">
    <property type="protein sequence ID" value="OGD23329.1"/>
    <property type="molecule type" value="Genomic_DNA"/>
</dbReference>
<keyword evidence="1" id="KW-0472">Membrane</keyword>
<evidence type="ECO:0000313" key="2">
    <source>
        <dbReference type="EMBL" id="OGD23329.1"/>
    </source>
</evidence>
<protein>
    <recommendedName>
        <fullName evidence="4">Type 4 fimbrial biogenesis protein PilX N-terminal domain-containing protein</fullName>
    </recommendedName>
</protein>
<gene>
    <name evidence="2" type="ORF">A2Z10_01395</name>
</gene>
<sequence>MTRKNQKGMGLIEIILVVGIISASFFAIGQLGFMSMKASKDRSDKVRALAVAQEGMEAVRTVRDAGWTDNIATLSFGSAYYVATSSGQWLLTVTDPGLIANTYARTVVIDNVSRDINDDITAVGGIDDPGTKKVTTMVTWGNPAKTLQLVTYITNILKN</sequence>
<keyword evidence="1" id="KW-0812">Transmembrane</keyword>
<evidence type="ECO:0008006" key="4">
    <source>
        <dbReference type="Google" id="ProtNLM"/>
    </source>
</evidence>
<proteinExistence type="predicted"/>
<feature type="transmembrane region" description="Helical" evidence="1">
    <location>
        <begin position="12"/>
        <end position="33"/>
    </location>
</feature>
<evidence type="ECO:0000256" key="1">
    <source>
        <dbReference type="SAM" id="Phobius"/>
    </source>
</evidence>
<dbReference type="Proteomes" id="UP000176639">
    <property type="component" value="Unassembled WGS sequence"/>
</dbReference>
<organism evidence="2 3">
    <name type="scientific">Candidatus Azambacteria bacterium RBG_16_47_10</name>
    <dbReference type="NCBI Taxonomy" id="1797292"/>
    <lineage>
        <taxon>Bacteria</taxon>
        <taxon>Candidatus Azamiibacteriota</taxon>
    </lineage>
</organism>
<reference evidence="2 3" key="1">
    <citation type="journal article" date="2016" name="Nat. Commun.">
        <title>Thousands of microbial genomes shed light on interconnected biogeochemical processes in an aquifer system.</title>
        <authorList>
            <person name="Anantharaman K."/>
            <person name="Brown C.T."/>
            <person name="Hug L.A."/>
            <person name="Sharon I."/>
            <person name="Castelle C.J."/>
            <person name="Probst A.J."/>
            <person name="Thomas B.C."/>
            <person name="Singh A."/>
            <person name="Wilkins M.J."/>
            <person name="Karaoz U."/>
            <person name="Brodie E.L."/>
            <person name="Williams K.H."/>
            <person name="Hubbard S.S."/>
            <person name="Banfield J.F."/>
        </authorList>
    </citation>
    <scope>NUCLEOTIDE SEQUENCE [LARGE SCALE GENOMIC DNA]</scope>
</reference>